<protein>
    <recommendedName>
        <fullName evidence="3">Phage tail protein</fullName>
    </recommendedName>
</protein>
<name>A0AAP8NMW8_9BACT</name>
<gene>
    <name evidence="1" type="ORF">CXU09_01035</name>
</gene>
<dbReference type="AlphaFoldDB" id="A0AAP8NMW8"/>
<reference evidence="1 2" key="1">
    <citation type="journal article" date="2017" name="BMC Genomics">
        <title>Genome sequencing of 39 Akkermansia muciniphila isolates reveals its population structure, genomic and functional diverisity, and global distribution in mammalian gut microbiotas.</title>
        <authorList>
            <person name="Guo X."/>
            <person name="Li S."/>
            <person name="Zhang J."/>
            <person name="Wu F."/>
            <person name="Li X."/>
            <person name="Wu D."/>
            <person name="Zhang M."/>
            <person name="Ou Z."/>
            <person name="Jie Z."/>
            <person name="Yan Q."/>
            <person name="Li P."/>
            <person name="Yi J."/>
            <person name="Peng Y."/>
        </authorList>
    </citation>
    <scope>NUCLEOTIDE SEQUENCE [LARGE SCALE GENOMIC DNA]</scope>
    <source>
        <strain evidence="1 2">GP43</strain>
    </source>
</reference>
<comment type="caution">
    <text evidence="1">The sequence shown here is derived from an EMBL/GenBank/DDBJ whole genome shotgun (WGS) entry which is preliminary data.</text>
</comment>
<organism evidence="1 2">
    <name type="scientific">Akkermansia muciniphila</name>
    <dbReference type="NCBI Taxonomy" id="239935"/>
    <lineage>
        <taxon>Bacteria</taxon>
        <taxon>Pseudomonadati</taxon>
        <taxon>Verrucomicrobiota</taxon>
        <taxon>Verrucomicrobiia</taxon>
        <taxon>Verrucomicrobiales</taxon>
        <taxon>Akkermansiaceae</taxon>
        <taxon>Akkermansia</taxon>
    </lineage>
</organism>
<evidence type="ECO:0000313" key="1">
    <source>
        <dbReference type="EMBL" id="PNC57685.1"/>
    </source>
</evidence>
<dbReference type="Proteomes" id="UP000235914">
    <property type="component" value="Unassembled WGS sequence"/>
</dbReference>
<proteinExistence type="predicted"/>
<accession>A0AAP8NMW8</accession>
<sequence>MSRFIIPGLIIGSKVSIAKFGAVISSGEPSKTVSADWLPVPPTAEAPGPWLYMGRIRTSNPQIETKTGEIEGTNDGGTYETEELQLTTKRKFLFASNYITPEFLQLSFGLAQDWGTEQVVFGSGSPQIDVYVYTEWTDAYRDGARIMSACMQGRLRLVNPAKAASDPSLAEFELSVIYNPLCKLTPDEDYAGA</sequence>
<dbReference type="RefSeq" id="WP_102735126.1">
    <property type="nucleotide sequence ID" value="NZ_PJKN01000001.1"/>
</dbReference>
<evidence type="ECO:0000313" key="2">
    <source>
        <dbReference type="Proteomes" id="UP000235914"/>
    </source>
</evidence>
<dbReference type="EMBL" id="PJKN01000001">
    <property type="protein sequence ID" value="PNC57685.1"/>
    <property type="molecule type" value="Genomic_DNA"/>
</dbReference>
<evidence type="ECO:0008006" key="3">
    <source>
        <dbReference type="Google" id="ProtNLM"/>
    </source>
</evidence>